<feature type="signal peptide" evidence="1">
    <location>
        <begin position="1"/>
        <end position="18"/>
    </location>
</feature>
<feature type="chain" id="PRO_5003169176" evidence="1">
    <location>
        <begin position="19"/>
        <end position="289"/>
    </location>
</feature>
<evidence type="ECO:0000313" key="2">
    <source>
        <dbReference type="EMBL" id="ADO46963.1"/>
    </source>
</evidence>
<dbReference type="RefSeq" id="WP_013364716.1">
    <property type="nucleotide sequence ID" value="NC_014618.1"/>
</dbReference>
<dbReference type="AlphaFoldDB" id="E3G2M4"/>
<keyword evidence="3" id="KW-1185">Reference proteome</keyword>
<name>E3G2M4_ENTLS</name>
<evidence type="ECO:0000313" key="3">
    <source>
        <dbReference type="Proteomes" id="UP000006872"/>
    </source>
</evidence>
<dbReference type="KEGG" id="esc:Entcl_0688"/>
<keyword evidence="1" id="KW-0732">Signal</keyword>
<gene>
    <name evidence="2" type="ordered locus">Entcl_0688</name>
</gene>
<reference evidence="3" key="1">
    <citation type="submission" date="2010-10" db="EMBL/GenBank/DDBJ databases">
        <title>Complete sequence of Enterobacter cloacae SCF1.</title>
        <authorList>
            <consortium name="US DOE Joint Genome Institute"/>
            <person name="Lucas S."/>
            <person name="Copeland A."/>
            <person name="Lapidus A."/>
            <person name="Cheng J.-F."/>
            <person name="Bruce D."/>
            <person name="Goodwin L."/>
            <person name="Pitluck S."/>
            <person name="Davenport K."/>
            <person name="Detter J.C."/>
            <person name="Han C."/>
            <person name="Tapia R."/>
            <person name="Land M."/>
            <person name="Hauser L."/>
            <person name="Chang Y.-J."/>
            <person name="Jeffries C."/>
            <person name="Kyrpides N."/>
            <person name="Ivanova N."/>
            <person name="Mikhailova N."/>
            <person name="DeAngelis K."/>
            <person name="Arkin A.P."/>
            <person name="Chivian D."/>
            <person name="Edwards B."/>
            <person name="Woo H."/>
            <person name="Hazen T.C."/>
            <person name="Woyke T."/>
        </authorList>
    </citation>
    <scope>NUCLEOTIDE SEQUENCE [LARGE SCALE GENOMIC DNA]</scope>
    <source>
        <strain evidence="3">SCF1</strain>
    </source>
</reference>
<reference evidence="2 3" key="2">
    <citation type="journal article" date="2011" name="Stand. Genomic Sci.">
        <title>Complete genome sequence of 'Enterobacter lignolyticus' SCF1.</title>
        <authorList>
            <person name="Deangelis K.M."/>
            <person name="D'Haeseleer P."/>
            <person name="Chivian D."/>
            <person name="Fortney J.L."/>
            <person name="Khudyakov J."/>
            <person name="Simmons B."/>
            <person name="Woo H."/>
            <person name="Arkin A.P."/>
            <person name="Davenport K.W."/>
            <person name="Goodwin L."/>
            <person name="Chen A."/>
            <person name="Ivanova N."/>
            <person name="Kyrpides N.C."/>
            <person name="Mavromatis K."/>
            <person name="Woyke T."/>
            <person name="Hazen T.C."/>
        </authorList>
    </citation>
    <scope>NUCLEOTIDE SEQUENCE [LARGE SCALE GENOMIC DNA]</scope>
    <source>
        <strain evidence="2 3">SCF1</strain>
    </source>
</reference>
<dbReference type="STRING" id="701347.Entcl_0688"/>
<dbReference type="eggNOG" id="ENOG5031MPZ">
    <property type="taxonomic scope" value="Bacteria"/>
</dbReference>
<sequence>MKILFIALTLFLSFYVSASTMEDAAKCTDNCPYPRELYKSDKNFAAELNDNLKSIGIKNPLSPEGLLNGVETPVERYGDGKNFILVGSICGSDCFTSFKFLFDLNTQKMKSALIENGKVTLMGNPTQDIVNFLLKDENVVIPKVQTATAERNDIPANTIWSFKDPNGRVLWDVCGGKQSSCTIVLAATNRVAVVNRKSTNGCALGDFYVVAKPEKTWNQYDTGTCSSNAYFSQGTMNNGQYRTVDVRLNGELVKRFPVEYWSLVKSFSGENRPKWKEKTTGKQFFETNE</sequence>
<protein>
    <submittedName>
        <fullName evidence="2">Uncharacterized protein</fullName>
    </submittedName>
</protein>
<dbReference type="EMBL" id="CP002272">
    <property type="protein sequence ID" value="ADO46963.1"/>
    <property type="molecule type" value="Genomic_DNA"/>
</dbReference>
<dbReference type="HOGENOM" id="CLU_962219_0_0_6"/>
<evidence type="ECO:0000256" key="1">
    <source>
        <dbReference type="SAM" id="SignalP"/>
    </source>
</evidence>
<accession>E3G2M4</accession>
<organism evidence="2 3">
    <name type="scientific">Enterobacter lignolyticus (strain SCF1)</name>
    <dbReference type="NCBI Taxonomy" id="701347"/>
    <lineage>
        <taxon>Bacteria</taxon>
        <taxon>Pseudomonadati</taxon>
        <taxon>Pseudomonadota</taxon>
        <taxon>Gammaproteobacteria</taxon>
        <taxon>Enterobacterales</taxon>
        <taxon>Enterobacteriaceae</taxon>
        <taxon>Pluralibacter</taxon>
    </lineage>
</organism>
<proteinExistence type="predicted"/>
<dbReference type="Proteomes" id="UP000006872">
    <property type="component" value="Chromosome"/>
</dbReference>